<dbReference type="Proteomes" id="UP000464865">
    <property type="component" value="Chromosome M15-11"/>
</dbReference>
<gene>
    <name evidence="1" type="ORF">G3A56_03695</name>
</gene>
<dbReference type="KEGG" id="roy:G3A56_03695"/>
<dbReference type="AlphaFoldDB" id="A0A7L5BE89"/>
<keyword evidence="2" id="KW-1185">Reference proteome</keyword>
<sequence length="271" mass="29788">MANGDAQYFKATLYFDNEPAISGLTLTEAWGAEGYECEPLSEKGVFDGLRGSTRVFVGAPEPVTAPVPPAQYPAVAQTKIDWSKTFCVDAKAAYDDFRLATHQCEFRFLIMADENDPEIAHNEIVSTLLGIHQVAPMRAVALYYLDMIVGRTNLDDYLNYANSHLDQPQQMAEMLAFGAFVTEEAGAIRSWTTGLEHFGQTNLILDTSKVEATEVLLTIFGLGHLVVNGRRFAAGEAITSYDLLARFEAAEADGRPMLRIVRHEAGENTPS</sequence>
<organism evidence="1 2">
    <name type="scientific">Rhizobium oryzihabitans</name>
    <dbReference type="NCBI Taxonomy" id="2267833"/>
    <lineage>
        <taxon>Bacteria</taxon>
        <taxon>Pseudomonadati</taxon>
        <taxon>Pseudomonadota</taxon>
        <taxon>Alphaproteobacteria</taxon>
        <taxon>Hyphomicrobiales</taxon>
        <taxon>Rhizobiaceae</taxon>
        <taxon>Rhizobium/Agrobacterium group</taxon>
        <taxon>Rhizobium</taxon>
    </lineage>
</organism>
<accession>A0A7L5BE89</accession>
<dbReference type="EMBL" id="CP048632">
    <property type="protein sequence ID" value="QIB37208.1"/>
    <property type="molecule type" value="Genomic_DNA"/>
</dbReference>
<reference evidence="1 2" key="1">
    <citation type="submission" date="2020-02" db="EMBL/GenBank/DDBJ databases">
        <title>Plant-Promoting Endophytic Bacterium Rhizobium oryzihabitans sp. nov., Isolated from the Root of Rice.</title>
        <authorList>
            <person name="zhao J."/>
            <person name="Zhang G."/>
        </authorList>
    </citation>
    <scope>NUCLEOTIDE SEQUENCE [LARGE SCALE GENOMIC DNA]</scope>
    <source>
        <strain evidence="1 2">M15</strain>
    </source>
</reference>
<evidence type="ECO:0000313" key="1">
    <source>
        <dbReference type="EMBL" id="QIB37208.1"/>
    </source>
</evidence>
<dbReference type="RefSeq" id="WP_082184230.1">
    <property type="nucleotide sequence ID" value="NZ_CP048632.1"/>
</dbReference>
<protein>
    <submittedName>
        <fullName evidence="1">Uncharacterized protein</fullName>
    </submittedName>
</protein>
<proteinExistence type="predicted"/>
<evidence type="ECO:0000313" key="2">
    <source>
        <dbReference type="Proteomes" id="UP000464865"/>
    </source>
</evidence>
<name>A0A7L5BE89_9HYPH</name>